<feature type="transmembrane region" description="Helical" evidence="1">
    <location>
        <begin position="112"/>
        <end position="133"/>
    </location>
</feature>
<sequence>MRYLIYLFVITLILCLTNYKPDTFLSGWDTLHPEFNFGEYFKRSFFSVWQEHQGLGAVASQSHAGELPRLFIYYLSSLVLPDSLLRWGYFFLCLILGPIGVFFLLKYITGKAWVGFCAGLVYLLNLGTLQHFYLPLEMFATHFATLPYLFLFGLKFLDWGKIKDLIIFSIFTLLSTPASHTPTLFYVYFLSLFIFLITNIIIDRKRLLRAILILIATLMINSFWLLPNIYFVLNHGKDVVESKIHTQLFNRAFYTSKEFATIADASLIRGFLFDWGKFDFDQHNFVDLFEEWKRHLANPFVKILGYLTFVMVILGIIASFVKKNIAGFAFLPIFILAFFAIAQDFDFLSSIDVIRESLRFHFTKFSILLMFVFSIFFGLALNFIKPKKWVPVIVSSTVAVSLIFYMLPAFTGNLINKGEKVKFPKEYSLAFDYLNSKEKVRIANFPIHTFWGWGYYKWDYEGAGFTWFGLKSPILDREFDRWFPYNENYYWEVSYALYSQNLNLLEHVLEKYQVGYLWIDESIFDPSSTKSLYTDELKNMLSSSSKIQKDAEFGAIKIYKVNLSAPINEYVFLAKDLPKVGPEYKWSSFDQGYIERGNYSVALSPDIYYPFRSLFTGRAQEDLEFSVSEDGDSFLFKKDLPEDFQGYFLQIPEINSQDLQWVDPADLRRVEALTRDVFFDGKQIIVKVPKVGGFYSAQIESEGRREFLLPNLPHNLSYLIKVENSNSLGKPLNFWIENFNSRRADIETYLPRLKTSNSYFIQPPMEKDGLGYALHFDETKFGNDQFKNELGKIDIQPIPFNFLSSLSLKKENVLLNPKLSAVKVNHPNQSAYFVEISEIEELDSKNSILVLSQAFEKGWKAYEINNSWLQKQFPFLGREIKTHVLVNNWQNGWSLDNFDANNKIAIIFMPQYLQYAGMFLILAWAILLIIKVMLSRWPRH</sequence>
<dbReference type="AlphaFoldDB" id="A0A1F5JUW4"/>
<evidence type="ECO:0000313" key="3">
    <source>
        <dbReference type="Proteomes" id="UP000176902"/>
    </source>
</evidence>
<feature type="transmembrane region" description="Helical" evidence="1">
    <location>
        <begin position="87"/>
        <end position="105"/>
    </location>
</feature>
<gene>
    <name evidence="2" type="ORF">A3C59_05180</name>
</gene>
<evidence type="ECO:0000313" key="2">
    <source>
        <dbReference type="EMBL" id="OGE32358.1"/>
    </source>
</evidence>
<feature type="transmembrane region" description="Helical" evidence="1">
    <location>
        <begin position="303"/>
        <end position="321"/>
    </location>
</feature>
<proteinExistence type="predicted"/>
<feature type="transmembrane region" description="Helical" evidence="1">
    <location>
        <begin position="211"/>
        <end position="233"/>
    </location>
</feature>
<comment type="caution">
    <text evidence="2">The sequence shown here is derived from an EMBL/GenBank/DDBJ whole genome shotgun (WGS) entry which is preliminary data.</text>
</comment>
<evidence type="ECO:0000256" key="1">
    <source>
        <dbReference type="SAM" id="Phobius"/>
    </source>
</evidence>
<feature type="transmembrane region" description="Helical" evidence="1">
    <location>
        <begin position="912"/>
        <end position="934"/>
    </location>
</feature>
<dbReference type="Proteomes" id="UP000176902">
    <property type="component" value="Unassembled WGS sequence"/>
</dbReference>
<keyword evidence="1" id="KW-0812">Transmembrane</keyword>
<dbReference type="STRING" id="1797768.A3C59_05180"/>
<feature type="transmembrane region" description="Helical" evidence="1">
    <location>
        <begin position="185"/>
        <end position="202"/>
    </location>
</feature>
<protein>
    <submittedName>
        <fullName evidence="2">Uncharacterized protein</fullName>
    </submittedName>
</protein>
<feature type="transmembrane region" description="Helical" evidence="1">
    <location>
        <begin position="328"/>
        <end position="345"/>
    </location>
</feature>
<organism evidence="2 3">
    <name type="scientific">Candidatus Daviesbacteria bacterium RIFCSPHIGHO2_02_FULL_36_13</name>
    <dbReference type="NCBI Taxonomy" id="1797768"/>
    <lineage>
        <taxon>Bacteria</taxon>
        <taxon>Candidatus Daviesiibacteriota</taxon>
    </lineage>
</organism>
<feature type="transmembrane region" description="Helical" evidence="1">
    <location>
        <begin position="389"/>
        <end position="407"/>
    </location>
</feature>
<name>A0A1F5JUW4_9BACT</name>
<reference evidence="2 3" key="1">
    <citation type="journal article" date="2016" name="Nat. Commun.">
        <title>Thousands of microbial genomes shed light on interconnected biogeochemical processes in an aquifer system.</title>
        <authorList>
            <person name="Anantharaman K."/>
            <person name="Brown C.T."/>
            <person name="Hug L.A."/>
            <person name="Sharon I."/>
            <person name="Castelle C.J."/>
            <person name="Probst A.J."/>
            <person name="Thomas B.C."/>
            <person name="Singh A."/>
            <person name="Wilkins M.J."/>
            <person name="Karaoz U."/>
            <person name="Brodie E.L."/>
            <person name="Williams K.H."/>
            <person name="Hubbard S.S."/>
            <person name="Banfield J.F."/>
        </authorList>
    </citation>
    <scope>NUCLEOTIDE SEQUENCE [LARGE SCALE GENOMIC DNA]</scope>
</reference>
<keyword evidence="1" id="KW-1133">Transmembrane helix</keyword>
<dbReference type="EMBL" id="MFCV01000027">
    <property type="protein sequence ID" value="OGE32358.1"/>
    <property type="molecule type" value="Genomic_DNA"/>
</dbReference>
<keyword evidence="1" id="KW-0472">Membrane</keyword>
<accession>A0A1F5JUW4</accession>
<feature type="transmembrane region" description="Helical" evidence="1">
    <location>
        <begin position="365"/>
        <end position="384"/>
    </location>
</feature>